<dbReference type="NCBIfam" id="TIGR01965">
    <property type="entry name" value="VCBS_repeat"/>
    <property type="match status" value="1"/>
</dbReference>
<dbReference type="InterPro" id="IPR041690">
    <property type="entry name" value="Cadherin_5"/>
</dbReference>
<sequence length="780" mass="79197">GTAYAAGATATLPGIGTLTMEADGTYSFTPVADYNGSVPAVSYEVSDGQGGVDSSTLQLTVTAVNDAPEAVADLPPVAVTVGVKDGVDHGWGDVTLSADSGITGVGAHVSFTGSGVGVVSSSDNRINQIEHRADGSSESLTVDFGHPVQSASFGYNRLFNSGAEQGPKAEQGKWVALLGGVEVASGSFIADAGQIAGTVDIDTGGLAFDAIRFEAMTYADGSTLANDSSDYMVRWVEATGSDSRVTTGENSPLTIAPSVLLANDSDPDGDALGVTSVAATAATQGNVTLDASGNVIYDPGSAFDHLAFGEVATDTFSYTISDGNGGTDTATVTVTIVGENDPPVAVDDMILTNIVDGSSVPVPGDALLANDSDVEGDPLSVTSTSNPVEGALSGSDPVEFTPNYGFGTSATTLTEADLYSGTDSEGNPLNNDASSAIEFGRNLFGMPSTQPDASGYIESDHVADPSLASARFIGEIRDLASTTGVNDQDWIKVSLRAGETIILDIDFGDDGDRNVGTDDNDVDTEIALYDANGTRLAYNDDSAPGVGGDGSVKSGYHSRSLDSFLSHQVDSDGDYYIRVGAYDNSANGVEVDNGNYQLWMSIQDPQLDSGSFEYSISDGNGGMDTAAATIEFVDAGQVNGTDANEILVGHDGAGSILDGGAGDDVLIGGDAADVLTGGSGADVFVVQDNGSAVDRITDYNAAEGDVLNLADLLSGTGVSDQSIGDYVKIDANGDLMLDPTGSGTFSNNPADAISHLDGVGAGDTVTLLIDDQTAVNLTIG</sequence>
<feature type="region of interest" description="Disordered" evidence="1">
    <location>
        <begin position="370"/>
        <end position="399"/>
    </location>
</feature>
<dbReference type="Gene3D" id="2.150.10.10">
    <property type="entry name" value="Serralysin-like metalloprotease, C-terminal"/>
    <property type="match status" value="1"/>
</dbReference>
<name>A0A831RQM2_9GAMM</name>
<organism evidence="3">
    <name type="scientific">Sedimenticola thiotaurini</name>
    <dbReference type="NCBI Taxonomy" id="1543721"/>
    <lineage>
        <taxon>Bacteria</taxon>
        <taxon>Pseudomonadati</taxon>
        <taxon>Pseudomonadota</taxon>
        <taxon>Gammaproteobacteria</taxon>
        <taxon>Chromatiales</taxon>
        <taxon>Sedimenticolaceae</taxon>
        <taxon>Sedimenticola</taxon>
    </lineage>
</organism>
<dbReference type="PRINTS" id="PR00313">
    <property type="entry name" value="CABNDNGRPT"/>
</dbReference>
<dbReference type="Gene3D" id="2.60.40.2810">
    <property type="match status" value="1"/>
</dbReference>
<dbReference type="AlphaFoldDB" id="A0A831RQM2"/>
<gene>
    <name evidence="3" type="ORF">ENI96_10905</name>
</gene>
<dbReference type="Pfam" id="PF17892">
    <property type="entry name" value="Cadherin_5"/>
    <property type="match status" value="1"/>
</dbReference>
<dbReference type="NCBIfam" id="TIGR03661">
    <property type="entry name" value="T1SS_VCA0849"/>
    <property type="match status" value="1"/>
</dbReference>
<evidence type="ECO:0000259" key="2">
    <source>
        <dbReference type="Pfam" id="PF17892"/>
    </source>
</evidence>
<reference evidence="3" key="1">
    <citation type="journal article" date="2020" name="mSystems">
        <title>Genome- and Community-Level Interaction Insights into Carbon Utilization and Element Cycling Functions of Hydrothermarchaeota in Hydrothermal Sediment.</title>
        <authorList>
            <person name="Zhou Z."/>
            <person name="Liu Y."/>
            <person name="Xu W."/>
            <person name="Pan J."/>
            <person name="Luo Z.H."/>
            <person name="Li M."/>
        </authorList>
    </citation>
    <scope>NUCLEOTIDE SEQUENCE [LARGE SCALE GENOMIC DNA]</scope>
    <source>
        <strain evidence="3">HyVt-443</strain>
    </source>
</reference>
<feature type="domain" description="Cadherin-like" evidence="2">
    <location>
        <begin position="14"/>
        <end position="62"/>
    </location>
</feature>
<dbReference type="Proteomes" id="UP000886251">
    <property type="component" value="Unassembled WGS sequence"/>
</dbReference>
<accession>A0A831RQM2</accession>
<dbReference type="Gene3D" id="2.60.120.380">
    <property type="match status" value="1"/>
</dbReference>
<dbReference type="Gene3D" id="2.60.40.1200">
    <property type="match status" value="1"/>
</dbReference>
<evidence type="ECO:0000313" key="3">
    <source>
        <dbReference type="EMBL" id="HEB96924.1"/>
    </source>
</evidence>
<dbReference type="InterPro" id="IPR010221">
    <property type="entry name" value="VCBS_dom"/>
</dbReference>
<protein>
    <submittedName>
        <fullName evidence="3">Tandem-95 repeat protein</fullName>
    </submittedName>
</protein>
<proteinExistence type="predicted"/>
<dbReference type="SUPFAM" id="SSF51120">
    <property type="entry name" value="beta-Roll"/>
    <property type="match status" value="1"/>
</dbReference>
<comment type="caution">
    <text evidence="3">The sequence shown here is derived from an EMBL/GenBank/DDBJ whole genome shotgun (WGS) entry which is preliminary data.</text>
</comment>
<dbReference type="InterPro" id="IPR011049">
    <property type="entry name" value="Serralysin-like_metalloprot_C"/>
</dbReference>
<feature type="non-terminal residue" evidence="3">
    <location>
        <position position="1"/>
    </location>
</feature>
<evidence type="ECO:0000256" key="1">
    <source>
        <dbReference type="SAM" id="MobiDB-lite"/>
    </source>
</evidence>
<dbReference type="InterPro" id="IPR019960">
    <property type="entry name" value="T1SS_VCA0849"/>
</dbReference>
<dbReference type="Pfam" id="PF17963">
    <property type="entry name" value="Big_9"/>
    <property type="match status" value="2"/>
</dbReference>
<dbReference type="EMBL" id="DRKP01000129">
    <property type="protein sequence ID" value="HEB96924.1"/>
    <property type="molecule type" value="Genomic_DNA"/>
</dbReference>
<dbReference type="NCBIfam" id="NF012211">
    <property type="entry name" value="tand_rpt_95"/>
    <property type="match status" value="2"/>
</dbReference>